<organism evidence="1 2">
    <name type="scientific">Sphingomonas edaphi</name>
    <dbReference type="NCBI Taxonomy" id="2315689"/>
    <lineage>
        <taxon>Bacteria</taxon>
        <taxon>Pseudomonadati</taxon>
        <taxon>Pseudomonadota</taxon>
        <taxon>Alphaproteobacteria</taxon>
        <taxon>Sphingomonadales</taxon>
        <taxon>Sphingomonadaceae</taxon>
        <taxon>Sphingomonas</taxon>
    </lineage>
</organism>
<accession>A0A418PZS1</accession>
<gene>
    <name evidence="1" type="ORF">D3M59_07260</name>
</gene>
<dbReference type="OrthoDB" id="7508443at2"/>
<dbReference type="AlphaFoldDB" id="A0A418PZS1"/>
<proteinExistence type="predicted"/>
<evidence type="ECO:0000313" key="1">
    <source>
        <dbReference type="EMBL" id="RIX29112.1"/>
    </source>
</evidence>
<protein>
    <submittedName>
        <fullName evidence="1">Uncharacterized protein</fullName>
    </submittedName>
</protein>
<dbReference type="RefSeq" id="WP_119533000.1">
    <property type="nucleotide sequence ID" value="NZ_QXTF01000002.1"/>
</dbReference>
<evidence type="ECO:0000313" key="2">
    <source>
        <dbReference type="Proteomes" id="UP000285023"/>
    </source>
</evidence>
<keyword evidence="2" id="KW-1185">Reference proteome</keyword>
<dbReference type="EMBL" id="QXTF01000002">
    <property type="protein sequence ID" value="RIX29112.1"/>
    <property type="molecule type" value="Genomic_DNA"/>
</dbReference>
<name>A0A418PZS1_9SPHN</name>
<comment type="caution">
    <text evidence="1">The sequence shown here is derived from an EMBL/GenBank/DDBJ whole genome shotgun (WGS) entry which is preliminary data.</text>
</comment>
<dbReference type="Proteomes" id="UP000285023">
    <property type="component" value="Unassembled WGS sequence"/>
</dbReference>
<reference evidence="1 2" key="1">
    <citation type="submission" date="2018-09" db="EMBL/GenBank/DDBJ databases">
        <title>Sphingomonas sp. DAC4.</title>
        <authorList>
            <person name="Seo T."/>
        </authorList>
    </citation>
    <scope>NUCLEOTIDE SEQUENCE [LARGE SCALE GENOMIC DNA]</scope>
    <source>
        <strain evidence="1 2">DAC4</strain>
    </source>
</reference>
<sequence>MSRALFIAMNAADVTQKCDAANVGISAIETLPNAGVRLVCMSAHGAEVMRQKLKSKLIDSDSERYRIRPRTPLW</sequence>